<dbReference type="AlphaFoldDB" id="A0A6A7YAV9"/>
<comment type="caution">
    <text evidence="3">The sequence shown here is derived from an EMBL/GenBank/DDBJ whole genome shotgun (WGS) entry which is preliminary data.</text>
</comment>
<dbReference type="RefSeq" id="WP_153488141.1">
    <property type="nucleotide sequence ID" value="NZ_VWNA01000002.1"/>
</dbReference>
<evidence type="ECO:0000313" key="3">
    <source>
        <dbReference type="EMBL" id="MQT14802.1"/>
    </source>
</evidence>
<evidence type="ECO:0000313" key="4">
    <source>
        <dbReference type="Proteomes" id="UP000332515"/>
    </source>
</evidence>
<gene>
    <name evidence="3" type="ORF">F0357_19505</name>
</gene>
<protein>
    <submittedName>
        <fullName evidence="3">Ribbon-helix-helix domain-containing protein</fullName>
    </submittedName>
</protein>
<dbReference type="Gene3D" id="1.10.3990.20">
    <property type="entry name" value="protein bp1543"/>
    <property type="match status" value="1"/>
</dbReference>
<reference evidence="3 4" key="1">
    <citation type="submission" date="2019-09" db="EMBL/GenBank/DDBJ databases">
        <title>Segnochrobactrum spirostomi gen. nov., sp. nov., isolated from the ciliate Spirostomum cf. yagiui and description of a novel family, Segnochrobactraceae fam. nov. within the order Rhizobiales of the class Alphaproteobacteria.</title>
        <authorList>
            <person name="Akter S."/>
            <person name="Shazib S.U.A."/>
            <person name="Shin M.K."/>
        </authorList>
    </citation>
    <scope>NUCLEOTIDE SEQUENCE [LARGE SCALE GENOMIC DNA]</scope>
    <source>
        <strain evidence="3 4">Sp-1</strain>
    </source>
</reference>
<accession>A0A6A7YAV9</accession>
<evidence type="ECO:0000256" key="1">
    <source>
        <dbReference type="SAM" id="MobiDB-lite"/>
    </source>
</evidence>
<keyword evidence="4" id="KW-1185">Reference proteome</keyword>
<sequence>MCRIFAGVPPEGYALETRSIRLNGQGTSIRLERVFWAILDRIAAGEGLSLPRFLSVLHAEILEIRGEPPNFTSHLRCLCVLFLERGGSDALRSDDGPSATRGAPGNGDGEAASDVSSR</sequence>
<dbReference type="InterPro" id="IPR027373">
    <property type="entry name" value="RHH_dom"/>
</dbReference>
<name>A0A6A7YAV9_9HYPH</name>
<feature type="region of interest" description="Disordered" evidence="1">
    <location>
        <begin position="89"/>
        <end position="118"/>
    </location>
</feature>
<proteinExistence type="predicted"/>
<dbReference type="Proteomes" id="UP000332515">
    <property type="component" value="Unassembled WGS sequence"/>
</dbReference>
<dbReference type="Pfam" id="PF13467">
    <property type="entry name" value="RHH_4"/>
    <property type="match status" value="1"/>
</dbReference>
<dbReference type="EMBL" id="VWNA01000002">
    <property type="protein sequence ID" value="MQT14802.1"/>
    <property type="molecule type" value="Genomic_DNA"/>
</dbReference>
<organism evidence="3 4">
    <name type="scientific">Segnochrobactrum spirostomi</name>
    <dbReference type="NCBI Taxonomy" id="2608987"/>
    <lineage>
        <taxon>Bacteria</taxon>
        <taxon>Pseudomonadati</taxon>
        <taxon>Pseudomonadota</taxon>
        <taxon>Alphaproteobacteria</taxon>
        <taxon>Hyphomicrobiales</taxon>
        <taxon>Segnochrobactraceae</taxon>
        <taxon>Segnochrobactrum</taxon>
    </lineage>
</organism>
<feature type="domain" description="Ribbon-helix-helix" evidence="2">
    <location>
        <begin position="16"/>
        <end position="80"/>
    </location>
</feature>
<dbReference type="InterPro" id="IPR038268">
    <property type="entry name" value="RHH_sf"/>
</dbReference>
<evidence type="ECO:0000259" key="2">
    <source>
        <dbReference type="Pfam" id="PF13467"/>
    </source>
</evidence>